<dbReference type="EMBL" id="CAKMRJ010000113">
    <property type="protein sequence ID" value="CAH1418407.1"/>
    <property type="molecule type" value="Genomic_DNA"/>
</dbReference>
<feature type="region of interest" description="Disordered" evidence="1">
    <location>
        <begin position="114"/>
        <end position="136"/>
    </location>
</feature>
<dbReference type="Proteomes" id="UP001157418">
    <property type="component" value="Unassembled WGS sequence"/>
</dbReference>
<proteinExistence type="predicted"/>
<accession>A0AAU9LVI1</accession>
<name>A0AAU9LVI1_9ASTR</name>
<organism evidence="2 3">
    <name type="scientific">Lactuca virosa</name>
    <dbReference type="NCBI Taxonomy" id="75947"/>
    <lineage>
        <taxon>Eukaryota</taxon>
        <taxon>Viridiplantae</taxon>
        <taxon>Streptophyta</taxon>
        <taxon>Embryophyta</taxon>
        <taxon>Tracheophyta</taxon>
        <taxon>Spermatophyta</taxon>
        <taxon>Magnoliopsida</taxon>
        <taxon>eudicotyledons</taxon>
        <taxon>Gunneridae</taxon>
        <taxon>Pentapetalae</taxon>
        <taxon>asterids</taxon>
        <taxon>campanulids</taxon>
        <taxon>Asterales</taxon>
        <taxon>Asteraceae</taxon>
        <taxon>Cichorioideae</taxon>
        <taxon>Cichorieae</taxon>
        <taxon>Lactucinae</taxon>
        <taxon>Lactuca</taxon>
    </lineage>
</organism>
<keyword evidence="3" id="KW-1185">Reference proteome</keyword>
<reference evidence="2 3" key="1">
    <citation type="submission" date="2022-01" db="EMBL/GenBank/DDBJ databases">
        <authorList>
            <person name="Xiong W."/>
            <person name="Schranz E."/>
        </authorList>
    </citation>
    <scope>NUCLEOTIDE SEQUENCE [LARGE SCALE GENOMIC DNA]</scope>
</reference>
<sequence length="136" mass="16405">MHVELYSKEAKLMRVVWEVPDIEPDRGLYLMRLMECYKGDLEGKWETRLKGIKHSDVAVLSRLRYKYMYRLMTSDHNLQKDMLLEEADKFSKLYILQKCILFDDAKELEKNKRKKFNKKERKGKKWPKKGIVAEEC</sequence>
<gene>
    <name evidence="2" type="ORF">LVIROSA_LOCUS5999</name>
</gene>
<feature type="compositionally biased region" description="Basic residues" evidence="1">
    <location>
        <begin position="114"/>
        <end position="128"/>
    </location>
</feature>
<dbReference type="AlphaFoldDB" id="A0AAU9LVI1"/>
<protein>
    <submittedName>
        <fullName evidence="2">Uncharacterized protein</fullName>
    </submittedName>
</protein>
<evidence type="ECO:0000313" key="3">
    <source>
        <dbReference type="Proteomes" id="UP001157418"/>
    </source>
</evidence>
<comment type="caution">
    <text evidence="2">The sequence shown here is derived from an EMBL/GenBank/DDBJ whole genome shotgun (WGS) entry which is preliminary data.</text>
</comment>
<evidence type="ECO:0000313" key="2">
    <source>
        <dbReference type="EMBL" id="CAH1418407.1"/>
    </source>
</evidence>
<evidence type="ECO:0000256" key="1">
    <source>
        <dbReference type="SAM" id="MobiDB-lite"/>
    </source>
</evidence>